<keyword evidence="14" id="KW-0411">Iron-sulfur</keyword>
<evidence type="ECO:0000256" key="10">
    <source>
        <dbReference type="ARBA" id="ARBA00022723"/>
    </source>
</evidence>
<evidence type="ECO:0000256" key="11">
    <source>
        <dbReference type="ARBA" id="ARBA00022827"/>
    </source>
</evidence>
<dbReference type="SUPFAM" id="SSF56014">
    <property type="entry name" value="Nitrite and sulphite reductase 4Fe-4S domain-like"/>
    <property type="match status" value="1"/>
</dbReference>
<proteinExistence type="inferred from homology"/>
<feature type="compositionally biased region" description="Basic and acidic residues" evidence="21">
    <location>
        <begin position="16"/>
        <end position="27"/>
    </location>
</feature>
<dbReference type="PRINTS" id="PR00368">
    <property type="entry name" value="FADPNR"/>
</dbReference>
<keyword evidence="15" id="KW-0534">Nitrate assimilation</keyword>
<keyword evidence="13" id="KW-0408">Iron</keyword>
<dbReference type="InterPro" id="IPR006066">
    <property type="entry name" value="NO2/SO3_Rdtase_FeS/sirohaem_BS"/>
</dbReference>
<dbReference type="InterPro" id="IPR041854">
    <property type="entry name" value="BFD-like_2Fe2S-bd_dom_sf"/>
</dbReference>
<dbReference type="InterPro" id="IPR007419">
    <property type="entry name" value="BFD-like_2Fe2S-bd_dom"/>
</dbReference>
<evidence type="ECO:0000313" key="24">
    <source>
        <dbReference type="Proteomes" id="UP001203852"/>
    </source>
</evidence>
<evidence type="ECO:0000256" key="14">
    <source>
        <dbReference type="ARBA" id="ARBA00023014"/>
    </source>
</evidence>
<dbReference type="Gene3D" id="3.30.413.10">
    <property type="entry name" value="Sulfite Reductase Hemoprotein, domain 1"/>
    <property type="match status" value="1"/>
</dbReference>
<dbReference type="PANTHER" id="PTHR43809:SF1">
    <property type="entry name" value="NITRITE REDUCTASE (NADH) LARGE SUBUNIT"/>
    <property type="match status" value="1"/>
</dbReference>
<evidence type="ECO:0000256" key="18">
    <source>
        <dbReference type="ARBA" id="ARBA00051413"/>
    </source>
</evidence>
<dbReference type="NCBIfam" id="TIGR02378">
    <property type="entry name" value="nirD_assim_sml"/>
    <property type="match status" value="1"/>
</dbReference>
<evidence type="ECO:0000256" key="13">
    <source>
        <dbReference type="ARBA" id="ARBA00023004"/>
    </source>
</evidence>
<keyword evidence="6" id="KW-0004">4Fe-4S</keyword>
<dbReference type="InterPro" id="IPR006067">
    <property type="entry name" value="NO2/SO3_Rdtase_4Fe4S_dom"/>
</dbReference>
<dbReference type="Pfam" id="PF07992">
    <property type="entry name" value="Pyr_redox_2"/>
    <property type="match status" value="1"/>
</dbReference>
<evidence type="ECO:0000256" key="6">
    <source>
        <dbReference type="ARBA" id="ARBA00022485"/>
    </source>
</evidence>
<dbReference type="CDD" id="cd19944">
    <property type="entry name" value="NirB_Fer2_BFD-like_2"/>
    <property type="match status" value="1"/>
</dbReference>
<comment type="caution">
    <text evidence="23">The sequence shown here is derived from an EMBL/GenBank/DDBJ whole genome shotgun (WGS) entry which is preliminary data.</text>
</comment>
<keyword evidence="10" id="KW-0479">Metal-binding</keyword>
<gene>
    <name evidence="23" type="ORF">EDD36DRAFT_465202</name>
</gene>
<dbReference type="SUPFAM" id="SSF55124">
    <property type="entry name" value="Nitrite/Sulfite reductase N-terminal domain-like"/>
    <property type="match status" value="1"/>
</dbReference>
<dbReference type="Gene3D" id="3.90.480.20">
    <property type="match status" value="1"/>
</dbReference>
<dbReference type="InterPro" id="IPR005117">
    <property type="entry name" value="NiRdtase/SiRdtase_haem-b_fer"/>
</dbReference>
<evidence type="ECO:0000259" key="22">
    <source>
        <dbReference type="PROSITE" id="PS51296"/>
    </source>
</evidence>
<dbReference type="EC" id="1.7.1.4" evidence="19"/>
<keyword evidence="9" id="KW-0001">2Fe-2S</keyword>
<dbReference type="Gene3D" id="2.102.10.10">
    <property type="entry name" value="Rieske [2Fe-2S] iron-sulphur domain"/>
    <property type="match status" value="1"/>
</dbReference>
<feature type="compositionally biased region" description="Basic and acidic residues" evidence="21">
    <location>
        <begin position="391"/>
        <end position="416"/>
    </location>
</feature>
<evidence type="ECO:0000256" key="16">
    <source>
        <dbReference type="ARBA" id="ARBA00034078"/>
    </source>
</evidence>
<dbReference type="SUPFAM" id="SSF51905">
    <property type="entry name" value="FAD/NAD(P)-binding domain"/>
    <property type="match status" value="2"/>
</dbReference>
<dbReference type="GO" id="GO:0042128">
    <property type="term" value="P:nitrate assimilation"/>
    <property type="evidence" value="ECO:0007669"/>
    <property type="project" value="UniProtKB-KW"/>
</dbReference>
<dbReference type="InterPro" id="IPR036188">
    <property type="entry name" value="FAD/NAD-bd_sf"/>
</dbReference>
<comment type="similarity">
    <text evidence="5">Belongs to the nitrite and sulfite reductase 4Fe-4S domain family.</text>
</comment>
<feature type="region of interest" description="Disordered" evidence="21">
    <location>
        <begin position="1"/>
        <end position="30"/>
    </location>
</feature>
<evidence type="ECO:0000256" key="5">
    <source>
        <dbReference type="ARBA" id="ARBA00010429"/>
    </source>
</evidence>
<evidence type="ECO:0000256" key="1">
    <source>
        <dbReference type="ARBA" id="ARBA00001929"/>
    </source>
</evidence>
<dbReference type="GO" id="GO:0051539">
    <property type="term" value="F:4 iron, 4 sulfur cluster binding"/>
    <property type="evidence" value="ECO:0007669"/>
    <property type="project" value="UniProtKB-KW"/>
</dbReference>
<dbReference type="FunFam" id="1.10.10.1100:FF:000002">
    <property type="entry name" value="Nitrite reductase large subunit"/>
    <property type="match status" value="1"/>
</dbReference>
<dbReference type="PANTHER" id="PTHR43809">
    <property type="entry name" value="NITRITE REDUCTASE (NADH) LARGE SUBUNIT"/>
    <property type="match status" value="1"/>
</dbReference>
<dbReference type="PROSITE" id="PS00365">
    <property type="entry name" value="NIR_SIR"/>
    <property type="match status" value="1"/>
</dbReference>
<evidence type="ECO:0000256" key="15">
    <source>
        <dbReference type="ARBA" id="ARBA00023063"/>
    </source>
</evidence>
<dbReference type="InterPro" id="IPR045854">
    <property type="entry name" value="NO2/SO3_Rdtase_4Fe4S_sf"/>
</dbReference>
<sequence length="1130" mass="124579">MSNWTADGSPGMAISREPKGAKAEGDAKAPVPQEKRKRVVVVGLGMVGIAFVEKLLKLDAKRHEYDVVVIGEEPHLAYNRVGLTSFFQHRQVECLYLNPEEWYKGHPTESFNYHLNTLVTEIKADEKVVLTSKGDTVPYDMLVLATGSDAVLPKHTPGHDAKGVFVYRTIDDLQKLIEFSATVKGSTGCVVGGGLLGLEAAKAMMDLEEFDQVKLIERNRWVLSRQLDSDAGNMVVDLVRELGLDVMISKRVGKILTTDDNRVKGLVFEDGEQMDCTCIMFAIGIKARDELARKAGLKCADRGGGVTVDNSLQTSDPNIYAIGECASWENQTFGLIAPGIEQADVLSFNLTQAKSHSPRTFKRPDLSTKLKLLGVEVASFGDFFADRDGPKDLPKRHIKKEQKETVPKDQQDKVKDLTSGPPPPAVKALTYRDPFAAVYKKYLFTMDGKYLLGGMMIGDTKDYVKLVPMVKNKKALEVPPSQFIIGASKDGEEDADDLADDTQICSCHNVTKGNVVEVVKDGSCKAIGEVKSCTKAGTGCGGCMPLVQSIFNKAMKEMGNEVTNHICPHFAYSRSDLYNIVYVKKLQDFGQIMREVGKDPHSLGCELCKPAVGSILAGMFNKHVMEKPFHGLQDTNDRYLGNIQRNGTYSVIPRVAAGEISAEKLIVIGQVAKKYGLYTKITGGQRIDMFGAKKQDLLAIWSELIAGGLESGHAYAKSLRTVKSCVGTTWCRYGIGDSVGLAVRLEERYKSIRSPHKLKGGVSGCVRECAEAQNKDFGLIATEKGFNIFVGGNGGATPRHSELLAKDVPPDDVIPILDRYLMFYIRTADKLQRTARWVEGLPGGIKYLREVVLEDKLGICAELEKQMQELVGTFFCEWTEVLNDPEKRKQFQQFANSTKNQEPAVEKVEERGQSRPAYWPKDSVHEDFKGTRWSDLTWQPIVEAKKFQDSDTGSSQTVLRGDTQLAVFKLKGKYYASQQMCPHKRTFGLSEGLVGETTSPDCKDSKFYVSCPYHKRNFQLNGDIDFDKKDAGAGSCSNDTSMSIATFPAEEREDGMVYLKLPPVHELDNVLGTTKYEVKADEAADPFASLDKKLGLKKGLRVGRTVGAMPGTGNVSARPIGVSAQRRIDW</sequence>
<organism evidence="23 24">
    <name type="scientific">Exophiala viscosa</name>
    <dbReference type="NCBI Taxonomy" id="2486360"/>
    <lineage>
        <taxon>Eukaryota</taxon>
        <taxon>Fungi</taxon>
        <taxon>Dikarya</taxon>
        <taxon>Ascomycota</taxon>
        <taxon>Pezizomycotina</taxon>
        <taxon>Eurotiomycetes</taxon>
        <taxon>Chaetothyriomycetidae</taxon>
        <taxon>Chaetothyriales</taxon>
        <taxon>Herpotrichiellaceae</taxon>
        <taxon>Exophiala</taxon>
    </lineage>
</organism>
<dbReference type="Pfam" id="PF03460">
    <property type="entry name" value="NIR_SIR_ferr"/>
    <property type="match status" value="1"/>
</dbReference>
<dbReference type="Pfam" id="PF01077">
    <property type="entry name" value="NIR_SIR"/>
    <property type="match status" value="1"/>
</dbReference>
<dbReference type="Proteomes" id="UP001203852">
    <property type="component" value="Unassembled WGS sequence"/>
</dbReference>
<comment type="cofactor">
    <cofactor evidence="3">
        <name>FAD</name>
        <dbReference type="ChEBI" id="CHEBI:57692"/>
    </cofactor>
</comment>
<dbReference type="FunFam" id="3.30.413.10:FF:000007">
    <property type="entry name" value="Nitrite reductase [NAD(P)H] large subunit"/>
    <property type="match status" value="1"/>
</dbReference>
<dbReference type="GO" id="GO:0046872">
    <property type="term" value="F:metal ion binding"/>
    <property type="evidence" value="ECO:0007669"/>
    <property type="project" value="UniProtKB-KW"/>
</dbReference>
<keyword evidence="11" id="KW-0274">FAD</keyword>
<dbReference type="InterPro" id="IPR012748">
    <property type="entry name" value="Rieske-like_NirD"/>
</dbReference>
<evidence type="ECO:0000256" key="12">
    <source>
        <dbReference type="ARBA" id="ARBA00023002"/>
    </source>
</evidence>
<comment type="cofactor">
    <cofactor evidence="2">
        <name>[4Fe-4S] cluster</name>
        <dbReference type="ChEBI" id="CHEBI:49883"/>
    </cofactor>
</comment>
<name>A0AAN6DUS7_9EURO</name>
<evidence type="ECO:0000256" key="17">
    <source>
        <dbReference type="ARBA" id="ARBA00050114"/>
    </source>
</evidence>
<dbReference type="Gene3D" id="1.10.10.1100">
    <property type="entry name" value="BFD-like [2Fe-2S]-binding domain"/>
    <property type="match status" value="1"/>
</dbReference>
<dbReference type="InterPro" id="IPR052034">
    <property type="entry name" value="NasD-like"/>
</dbReference>
<dbReference type="Pfam" id="PF00355">
    <property type="entry name" value="Rieske"/>
    <property type="match status" value="1"/>
</dbReference>
<dbReference type="GO" id="GO:0051537">
    <property type="term" value="F:2 iron, 2 sulfur cluster binding"/>
    <property type="evidence" value="ECO:0007669"/>
    <property type="project" value="UniProtKB-KW"/>
</dbReference>
<evidence type="ECO:0000256" key="21">
    <source>
        <dbReference type="SAM" id="MobiDB-lite"/>
    </source>
</evidence>
<dbReference type="GO" id="GO:0020037">
    <property type="term" value="F:heme binding"/>
    <property type="evidence" value="ECO:0007669"/>
    <property type="project" value="InterPro"/>
</dbReference>
<comment type="cofactor">
    <cofactor evidence="16">
        <name>[2Fe-2S] cluster</name>
        <dbReference type="ChEBI" id="CHEBI:190135"/>
    </cofactor>
</comment>
<dbReference type="InterPro" id="IPR036922">
    <property type="entry name" value="Rieske_2Fe-2S_sf"/>
</dbReference>
<evidence type="ECO:0000256" key="7">
    <source>
        <dbReference type="ARBA" id="ARBA00022617"/>
    </source>
</evidence>
<keyword evidence="7" id="KW-0349">Heme</keyword>
<comment type="catalytic activity">
    <reaction evidence="17">
        <text>NH4(+) + 3 NAD(+) + 2 H2O = nitrite + 3 NADH + 5 H(+)</text>
        <dbReference type="Rhea" id="RHEA:24628"/>
        <dbReference type="ChEBI" id="CHEBI:15377"/>
        <dbReference type="ChEBI" id="CHEBI:15378"/>
        <dbReference type="ChEBI" id="CHEBI:16301"/>
        <dbReference type="ChEBI" id="CHEBI:28938"/>
        <dbReference type="ChEBI" id="CHEBI:57540"/>
        <dbReference type="ChEBI" id="CHEBI:57945"/>
        <dbReference type="EC" id="1.7.1.4"/>
    </reaction>
</comment>
<protein>
    <recommendedName>
        <fullName evidence="20">Nitrite reductase [NAD(P)H]</fullName>
        <ecNumber evidence="19">1.7.1.4</ecNumber>
    </recommendedName>
</protein>
<evidence type="ECO:0000256" key="3">
    <source>
        <dbReference type="ARBA" id="ARBA00001974"/>
    </source>
</evidence>
<feature type="region of interest" description="Disordered" evidence="21">
    <location>
        <begin position="391"/>
        <end position="425"/>
    </location>
</feature>
<dbReference type="EMBL" id="MU404354">
    <property type="protein sequence ID" value="KAI1613064.1"/>
    <property type="molecule type" value="Genomic_DNA"/>
</dbReference>
<dbReference type="Gene3D" id="3.50.50.60">
    <property type="entry name" value="FAD/NAD(P)-binding domain"/>
    <property type="match status" value="2"/>
</dbReference>
<keyword evidence="12" id="KW-0560">Oxidoreductase</keyword>
<dbReference type="InterPro" id="IPR036136">
    <property type="entry name" value="Nit/Sulf_reduc_fer-like_dom_sf"/>
</dbReference>
<feature type="domain" description="Rieske" evidence="22">
    <location>
        <begin position="938"/>
        <end position="1058"/>
    </location>
</feature>
<evidence type="ECO:0000256" key="19">
    <source>
        <dbReference type="ARBA" id="ARBA00066907"/>
    </source>
</evidence>
<reference evidence="23" key="1">
    <citation type="journal article" date="2022" name="bioRxiv">
        <title>Deciphering the potential niche of two novel black yeast fungi from a biological soil crust based on their genomes, phenotypes, and melanin regulation.</title>
        <authorList>
            <consortium name="DOE Joint Genome Institute"/>
            <person name="Carr E.C."/>
            <person name="Barton Q."/>
            <person name="Grambo S."/>
            <person name="Sullivan M."/>
            <person name="Renfro C.M."/>
            <person name="Kuo A."/>
            <person name="Pangilinan J."/>
            <person name="Lipzen A."/>
            <person name="Keymanesh K."/>
            <person name="Savage E."/>
            <person name="Barry K."/>
            <person name="Grigoriev I.V."/>
            <person name="Riekhof W.R."/>
            <person name="Harris S.S."/>
        </authorList>
    </citation>
    <scope>NUCLEOTIDE SEQUENCE</scope>
    <source>
        <strain evidence="23">JF 03-4F</strain>
    </source>
</reference>
<keyword evidence="24" id="KW-1185">Reference proteome</keyword>
<dbReference type="Pfam" id="PF04324">
    <property type="entry name" value="Fer2_BFD"/>
    <property type="match status" value="1"/>
</dbReference>
<evidence type="ECO:0000256" key="4">
    <source>
        <dbReference type="ARBA" id="ARBA00005096"/>
    </source>
</evidence>
<dbReference type="InterPro" id="IPR017941">
    <property type="entry name" value="Rieske_2Fe-2S"/>
</dbReference>
<evidence type="ECO:0000256" key="20">
    <source>
        <dbReference type="ARBA" id="ARBA00070300"/>
    </source>
</evidence>
<evidence type="ECO:0000313" key="23">
    <source>
        <dbReference type="EMBL" id="KAI1613064.1"/>
    </source>
</evidence>
<dbReference type="GO" id="GO:0015980">
    <property type="term" value="P:energy derivation by oxidation of organic compounds"/>
    <property type="evidence" value="ECO:0007669"/>
    <property type="project" value="UniProtKB-ARBA"/>
</dbReference>
<keyword evidence="8" id="KW-0285">Flavoprotein</keyword>
<dbReference type="PROSITE" id="PS51296">
    <property type="entry name" value="RIESKE"/>
    <property type="match status" value="1"/>
</dbReference>
<dbReference type="SUPFAM" id="SSF50022">
    <property type="entry name" value="ISP domain"/>
    <property type="match status" value="1"/>
</dbReference>
<comment type="cofactor">
    <cofactor evidence="1">
        <name>siroheme</name>
        <dbReference type="ChEBI" id="CHEBI:60052"/>
    </cofactor>
</comment>
<evidence type="ECO:0000256" key="8">
    <source>
        <dbReference type="ARBA" id="ARBA00022630"/>
    </source>
</evidence>
<evidence type="ECO:0000256" key="9">
    <source>
        <dbReference type="ARBA" id="ARBA00022714"/>
    </source>
</evidence>
<dbReference type="InterPro" id="IPR023753">
    <property type="entry name" value="FAD/NAD-binding_dom"/>
</dbReference>
<dbReference type="AlphaFoldDB" id="A0AAN6DUS7"/>
<comment type="catalytic activity">
    <reaction evidence="18">
        <text>NH4(+) + 3 NADP(+) + 2 H2O = nitrite + 3 NADPH + 5 H(+)</text>
        <dbReference type="Rhea" id="RHEA:24632"/>
        <dbReference type="ChEBI" id="CHEBI:15377"/>
        <dbReference type="ChEBI" id="CHEBI:15378"/>
        <dbReference type="ChEBI" id="CHEBI:16301"/>
        <dbReference type="ChEBI" id="CHEBI:28938"/>
        <dbReference type="ChEBI" id="CHEBI:57783"/>
        <dbReference type="ChEBI" id="CHEBI:58349"/>
        <dbReference type="EC" id="1.7.1.4"/>
    </reaction>
</comment>
<accession>A0AAN6DUS7</accession>
<dbReference type="PRINTS" id="PR00397">
    <property type="entry name" value="SIROHAEM"/>
</dbReference>
<comment type="pathway">
    <text evidence="4">Nitrogen metabolism; nitrate reduction (assimilation).</text>
</comment>
<dbReference type="GO" id="GO:0008942">
    <property type="term" value="F:nitrite reductase [NAD(P)H] activity"/>
    <property type="evidence" value="ECO:0007669"/>
    <property type="project" value="UniProtKB-EC"/>
</dbReference>
<evidence type="ECO:0000256" key="2">
    <source>
        <dbReference type="ARBA" id="ARBA00001966"/>
    </source>
</evidence>